<evidence type="ECO:0000313" key="1">
    <source>
        <dbReference type="EMBL" id="EAU47555.1"/>
    </source>
</evidence>
<dbReference type="HOGENOM" id="CLU_2845910_0_0_5"/>
<sequence length="65" mass="7612">MSTPIRIIGLRPIRLRLLGPLRAWLRARHARKRLAQLRRSPALVRDIGLTTHPEPLDPPRPPERW</sequence>
<accession>Q0FT97</accession>
<dbReference type="EMBL" id="AATQ01000006">
    <property type="protein sequence ID" value="EAU47555.1"/>
    <property type="molecule type" value="Genomic_DNA"/>
</dbReference>
<evidence type="ECO:0000313" key="2">
    <source>
        <dbReference type="Proteomes" id="UP000006230"/>
    </source>
</evidence>
<proteinExistence type="predicted"/>
<protein>
    <recommendedName>
        <fullName evidence="3">DUF1127 domain-containing protein</fullName>
    </recommendedName>
</protein>
<gene>
    <name evidence="1" type="ORF">R2601_26491</name>
</gene>
<reference evidence="1 2" key="1">
    <citation type="journal article" date="2010" name="J. Bacteriol.">
        <title>Genome sequences of Pelagibaca bermudensis HTCC2601T and Maritimibacter alkaliphilus HTCC2654T, the type strains of two marine Roseobacter genera.</title>
        <authorList>
            <person name="Thrash J.C."/>
            <person name="Cho J.C."/>
            <person name="Ferriera S."/>
            <person name="Johnson J."/>
            <person name="Vergin K.L."/>
            <person name="Giovannoni S.J."/>
        </authorList>
    </citation>
    <scope>NUCLEOTIDE SEQUENCE [LARGE SCALE GENOMIC DNA]</scope>
    <source>
        <strain evidence="2">DSM 26914 / JCM 13377 / KCTC 12554 / HTCC2601</strain>
    </source>
</reference>
<name>Q0FT97_SALBH</name>
<comment type="caution">
    <text evidence="1">The sequence shown here is derived from an EMBL/GenBank/DDBJ whole genome shotgun (WGS) entry which is preliminary data.</text>
</comment>
<evidence type="ECO:0008006" key="3">
    <source>
        <dbReference type="Google" id="ProtNLM"/>
    </source>
</evidence>
<keyword evidence="2" id="KW-1185">Reference proteome</keyword>
<dbReference type="AlphaFoldDB" id="Q0FT97"/>
<dbReference type="Proteomes" id="UP000006230">
    <property type="component" value="Unassembled WGS sequence"/>
</dbReference>
<dbReference type="RefSeq" id="WP_007801072.1">
    <property type="nucleotide sequence ID" value="NZ_DS022276.1"/>
</dbReference>
<organism evidence="1 2">
    <name type="scientific">Salipiger bermudensis (strain DSM 26914 / JCM 13377 / KCTC 12554 / HTCC2601)</name>
    <name type="common">Pelagibaca bermudensis</name>
    <dbReference type="NCBI Taxonomy" id="314265"/>
    <lineage>
        <taxon>Bacteria</taxon>
        <taxon>Pseudomonadati</taxon>
        <taxon>Pseudomonadota</taxon>
        <taxon>Alphaproteobacteria</taxon>
        <taxon>Rhodobacterales</taxon>
        <taxon>Roseobacteraceae</taxon>
        <taxon>Salipiger</taxon>
    </lineage>
</organism>